<gene>
    <name evidence="1" type="ORF">METZ01_LOCUS105236</name>
</gene>
<proteinExistence type="predicted"/>
<name>A0A381WIV7_9ZZZZ</name>
<organism evidence="1">
    <name type="scientific">marine metagenome</name>
    <dbReference type="NCBI Taxonomy" id="408172"/>
    <lineage>
        <taxon>unclassified sequences</taxon>
        <taxon>metagenomes</taxon>
        <taxon>ecological metagenomes</taxon>
    </lineage>
</organism>
<reference evidence="1" key="1">
    <citation type="submission" date="2018-05" db="EMBL/GenBank/DDBJ databases">
        <authorList>
            <person name="Lanie J.A."/>
            <person name="Ng W.-L."/>
            <person name="Kazmierczak K.M."/>
            <person name="Andrzejewski T.M."/>
            <person name="Davidsen T.M."/>
            <person name="Wayne K.J."/>
            <person name="Tettelin H."/>
            <person name="Glass J.I."/>
            <person name="Rusch D."/>
            <person name="Podicherti R."/>
            <person name="Tsui H.-C.T."/>
            <person name="Winkler M.E."/>
        </authorList>
    </citation>
    <scope>NUCLEOTIDE SEQUENCE</scope>
</reference>
<protein>
    <submittedName>
        <fullName evidence="1">Uncharacterized protein</fullName>
    </submittedName>
</protein>
<dbReference type="EMBL" id="UINC01011935">
    <property type="protein sequence ID" value="SVA52382.1"/>
    <property type="molecule type" value="Genomic_DNA"/>
</dbReference>
<evidence type="ECO:0000313" key="1">
    <source>
        <dbReference type="EMBL" id="SVA52382.1"/>
    </source>
</evidence>
<accession>A0A381WIV7</accession>
<sequence>MIKYESKKLFYDKYIYKLGVHNPVAFIFRNKNLSHARKVIDELNSSVDNQKTLQYKTCADALRHIDINVDELHDLKYLLTQFKENTEFMVRCEGRKMGVFSNNDSWLKQISKKLNCVCDFYEPADDLIDVLLNNKNILVKNPPFTYEYKITLGDKVIDSNFYNWAKLNPNKVRVSPGLLKTIYDKGYVKGKYLYLRDAKILTLAHLFLSGNISRIDTIVLKGDVDK</sequence>
<dbReference type="AlphaFoldDB" id="A0A381WIV7"/>